<accession>A0A4Q5LVF8</accession>
<evidence type="ECO:0000256" key="1">
    <source>
        <dbReference type="ARBA" id="ARBA00004651"/>
    </source>
</evidence>
<keyword evidence="13" id="KW-0594">Phospholipid biosynthesis</keyword>
<organism evidence="20 21">
    <name type="scientific">Emticicia agri</name>
    <dbReference type="NCBI Taxonomy" id="2492393"/>
    <lineage>
        <taxon>Bacteria</taxon>
        <taxon>Pseudomonadati</taxon>
        <taxon>Bacteroidota</taxon>
        <taxon>Cytophagia</taxon>
        <taxon>Cytophagales</taxon>
        <taxon>Leadbetterellaceae</taxon>
        <taxon>Emticicia</taxon>
    </lineage>
</organism>
<dbReference type="Pfam" id="PF01219">
    <property type="entry name" value="DAGK_prokar"/>
    <property type="match status" value="1"/>
</dbReference>
<evidence type="ECO:0000256" key="11">
    <source>
        <dbReference type="ARBA" id="ARBA00023098"/>
    </source>
</evidence>
<keyword evidence="4" id="KW-0444">Lipid biosynthesis</keyword>
<evidence type="ECO:0000256" key="14">
    <source>
        <dbReference type="ARBA" id="ARBA00023264"/>
    </source>
</evidence>
<evidence type="ECO:0000256" key="4">
    <source>
        <dbReference type="ARBA" id="ARBA00022516"/>
    </source>
</evidence>
<comment type="subcellular location">
    <subcellularLocation>
        <location evidence="1">Cell membrane</location>
        <topology evidence="1">Multi-pass membrane protein</topology>
    </subcellularLocation>
</comment>
<evidence type="ECO:0000256" key="6">
    <source>
        <dbReference type="ARBA" id="ARBA00022692"/>
    </source>
</evidence>
<keyword evidence="9 17" id="KW-0067">ATP-binding</keyword>
<dbReference type="EMBL" id="SEWF01000039">
    <property type="protein sequence ID" value="RYU93688.1"/>
    <property type="molecule type" value="Genomic_DNA"/>
</dbReference>
<dbReference type="AlphaFoldDB" id="A0A4Q5LVF8"/>
<dbReference type="InterPro" id="IPR036945">
    <property type="entry name" value="DAGK_sf"/>
</dbReference>
<dbReference type="OrthoDB" id="1493837at2"/>
<keyword evidence="18" id="KW-0479">Metal-binding</keyword>
<evidence type="ECO:0000256" key="19">
    <source>
        <dbReference type="SAM" id="Phobius"/>
    </source>
</evidence>
<evidence type="ECO:0000256" key="17">
    <source>
        <dbReference type="PIRSR" id="PIRSR600829-3"/>
    </source>
</evidence>
<evidence type="ECO:0000256" key="12">
    <source>
        <dbReference type="ARBA" id="ARBA00023136"/>
    </source>
</evidence>
<name>A0A4Q5LVF8_9BACT</name>
<keyword evidence="5" id="KW-0808">Transferase</keyword>
<reference evidence="20 21" key="1">
    <citation type="submission" date="2019-02" db="EMBL/GenBank/DDBJ databases">
        <title>Bacterial novel species Emticicia sp. 17J42-9 isolated from soil.</title>
        <authorList>
            <person name="Jung H.-Y."/>
        </authorList>
    </citation>
    <scope>NUCLEOTIDE SEQUENCE [LARGE SCALE GENOMIC DNA]</scope>
    <source>
        <strain evidence="20 21">17J42-9</strain>
    </source>
</reference>
<dbReference type="PANTHER" id="PTHR34299">
    <property type="entry name" value="DIACYLGLYCEROL KINASE"/>
    <property type="match status" value="1"/>
</dbReference>
<gene>
    <name evidence="20" type="ORF">EWM59_20850</name>
</gene>
<evidence type="ECO:0000256" key="13">
    <source>
        <dbReference type="ARBA" id="ARBA00023209"/>
    </source>
</evidence>
<keyword evidence="12 19" id="KW-0472">Membrane</keyword>
<dbReference type="Proteomes" id="UP000293162">
    <property type="component" value="Unassembled WGS sequence"/>
</dbReference>
<evidence type="ECO:0000256" key="3">
    <source>
        <dbReference type="ARBA" id="ARBA00022475"/>
    </source>
</evidence>
<feature type="binding site" evidence="16">
    <location>
        <position position="64"/>
    </location>
    <ligand>
        <name>substrate</name>
    </ligand>
</feature>
<feature type="binding site" evidence="18">
    <location>
        <position position="71"/>
    </location>
    <ligand>
        <name>a divalent metal cation</name>
        <dbReference type="ChEBI" id="CHEBI:60240"/>
    </ligand>
</feature>
<evidence type="ECO:0000256" key="15">
    <source>
        <dbReference type="PIRSR" id="PIRSR600829-1"/>
    </source>
</evidence>
<protein>
    <submittedName>
        <fullName evidence="20">Diacylglycerol kinase family protein</fullName>
    </submittedName>
</protein>
<proteinExistence type="inferred from homology"/>
<dbReference type="InterPro" id="IPR000829">
    <property type="entry name" value="DAGK"/>
</dbReference>
<dbReference type="GO" id="GO:0005886">
    <property type="term" value="C:plasma membrane"/>
    <property type="evidence" value="ECO:0007669"/>
    <property type="project" value="UniProtKB-SubCell"/>
</dbReference>
<dbReference type="PANTHER" id="PTHR34299:SF1">
    <property type="entry name" value="DIACYLGLYCEROL KINASE"/>
    <property type="match status" value="1"/>
</dbReference>
<feature type="binding site" evidence="17">
    <location>
        <position position="12"/>
    </location>
    <ligand>
        <name>ATP</name>
        <dbReference type="ChEBI" id="CHEBI:30616"/>
    </ligand>
</feature>
<feature type="transmembrane region" description="Helical" evidence="19">
    <location>
        <begin position="51"/>
        <end position="70"/>
    </location>
</feature>
<evidence type="ECO:0000256" key="7">
    <source>
        <dbReference type="ARBA" id="ARBA00022741"/>
    </source>
</evidence>
<evidence type="ECO:0000313" key="20">
    <source>
        <dbReference type="EMBL" id="RYU93688.1"/>
    </source>
</evidence>
<evidence type="ECO:0000256" key="10">
    <source>
        <dbReference type="ARBA" id="ARBA00022989"/>
    </source>
</evidence>
<comment type="cofactor">
    <cofactor evidence="18">
        <name>Mg(2+)</name>
        <dbReference type="ChEBI" id="CHEBI:18420"/>
    </cofactor>
    <text evidence="18">Mn(2+), Zn(2+), Cd(2+) and Co(2+) support activity to lesser extents.</text>
</comment>
<dbReference type="GO" id="GO:0016301">
    <property type="term" value="F:kinase activity"/>
    <property type="evidence" value="ECO:0007669"/>
    <property type="project" value="UniProtKB-KW"/>
</dbReference>
<feature type="active site" description="Proton acceptor" evidence="15">
    <location>
        <position position="64"/>
    </location>
</feature>
<evidence type="ECO:0000256" key="16">
    <source>
        <dbReference type="PIRSR" id="PIRSR600829-2"/>
    </source>
</evidence>
<evidence type="ECO:0000313" key="21">
    <source>
        <dbReference type="Proteomes" id="UP000293162"/>
    </source>
</evidence>
<evidence type="ECO:0000256" key="2">
    <source>
        <dbReference type="ARBA" id="ARBA00005967"/>
    </source>
</evidence>
<keyword evidence="3" id="KW-1003">Cell membrane</keyword>
<evidence type="ECO:0000256" key="9">
    <source>
        <dbReference type="ARBA" id="ARBA00022840"/>
    </source>
</evidence>
<feature type="binding site" evidence="18">
    <location>
        <position position="23"/>
    </location>
    <ligand>
        <name>a divalent metal cation</name>
        <dbReference type="ChEBI" id="CHEBI:60240"/>
    </ligand>
</feature>
<dbReference type="InterPro" id="IPR033717">
    <property type="entry name" value="UDPK"/>
</dbReference>
<keyword evidence="10 19" id="KW-1133">Transmembrane helix</keyword>
<keyword evidence="7 17" id="KW-0547">Nucleotide-binding</keyword>
<dbReference type="RefSeq" id="WP_130023191.1">
    <property type="nucleotide sequence ID" value="NZ_SEWF01000039.1"/>
</dbReference>
<keyword evidence="18" id="KW-0460">Magnesium</keyword>
<feature type="transmembrane region" description="Helical" evidence="19">
    <location>
        <begin position="28"/>
        <end position="45"/>
    </location>
</feature>
<keyword evidence="8 20" id="KW-0418">Kinase</keyword>
<evidence type="ECO:0000256" key="5">
    <source>
        <dbReference type="ARBA" id="ARBA00022679"/>
    </source>
</evidence>
<dbReference type="Gene3D" id="1.10.287.3610">
    <property type="match status" value="1"/>
</dbReference>
<evidence type="ECO:0000256" key="18">
    <source>
        <dbReference type="PIRSR" id="PIRSR600829-4"/>
    </source>
</evidence>
<dbReference type="GO" id="GO:0005524">
    <property type="term" value="F:ATP binding"/>
    <property type="evidence" value="ECO:0007669"/>
    <property type="project" value="UniProtKB-KW"/>
</dbReference>
<feature type="binding site" evidence="17">
    <location>
        <begin position="80"/>
        <end position="82"/>
    </location>
    <ligand>
        <name>ATP</name>
        <dbReference type="ChEBI" id="CHEBI:30616"/>
    </ligand>
</feature>
<dbReference type="CDD" id="cd14265">
    <property type="entry name" value="UDPK_IM_like"/>
    <property type="match status" value="1"/>
</dbReference>
<keyword evidence="6 19" id="KW-0812">Transmembrane</keyword>
<feature type="binding site" evidence="17">
    <location>
        <position position="71"/>
    </location>
    <ligand>
        <name>ATP</name>
        <dbReference type="ChEBI" id="CHEBI:30616"/>
    </ligand>
</feature>
<dbReference type="GO" id="GO:0008654">
    <property type="term" value="P:phospholipid biosynthetic process"/>
    <property type="evidence" value="ECO:0007669"/>
    <property type="project" value="UniProtKB-KW"/>
</dbReference>
<keyword evidence="21" id="KW-1185">Reference proteome</keyword>
<feature type="transmembrane region" description="Helical" evidence="19">
    <location>
        <begin position="91"/>
        <end position="112"/>
    </location>
</feature>
<dbReference type="GO" id="GO:0046872">
    <property type="term" value="F:metal ion binding"/>
    <property type="evidence" value="ECO:0007669"/>
    <property type="project" value="UniProtKB-KW"/>
</dbReference>
<keyword evidence="14" id="KW-1208">Phospholipid metabolism</keyword>
<feature type="binding site" evidence="17">
    <location>
        <position position="23"/>
    </location>
    <ligand>
        <name>ATP</name>
        <dbReference type="ChEBI" id="CHEBI:30616"/>
    </ligand>
</feature>
<comment type="similarity">
    <text evidence="2">Belongs to the bacterial diacylglycerol kinase family.</text>
</comment>
<feature type="binding site" evidence="17">
    <location>
        <begin position="89"/>
        <end position="90"/>
    </location>
    <ligand>
        <name>ATP</name>
        <dbReference type="ChEBI" id="CHEBI:30616"/>
    </ligand>
</feature>
<sequence length="119" mass="13063">MNVPKMLRSFKYAFQGIWVLMQENNARFHLFATVVVVLTGLLVGLSSDEWAIISIIVGLVWVAEAFNTAIEKLCDFVSTEHHPLIGKVKDLSAGAVLIISCIAVIIGIIIFLPKILANL</sequence>
<evidence type="ECO:0000256" key="8">
    <source>
        <dbReference type="ARBA" id="ARBA00022777"/>
    </source>
</evidence>
<comment type="caution">
    <text evidence="20">The sequence shown here is derived from an EMBL/GenBank/DDBJ whole genome shotgun (WGS) entry which is preliminary data.</text>
</comment>
<keyword evidence="11" id="KW-0443">Lipid metabolism</keyword>